<evidence type="ECO:0000313" key="9">
    <source>
        <dbReference type="Proteomes" id="UP001501222"/>
    </source>
</evidence>
<keyword evidence="5" id="KW-1015">Disulfide bond</keyword>
<dbReference type="PRINTS" id="PR00740">
    <property type="entry name" value="GLHYDRLASE27"/>
</dbReference>
<proteinExistence type="inferred from homology"/>
<keyword evidence="2 6" id="KW-0732">Signal</keyword>
<dbReference type="Pfam" id="PF17801">
    <property type="entry name" value="Melibiase_C"/>
    <property type="match status" value="1"/>
</dbReference>
<dbReference type="RefSeq" id="WP_344838545.1">
    <property type="nucleotide sequence ID" value="NZ_BAABAA010000001.1"/>
</dbReference>
<keyword evidence="3 5" id="KW-0378">Hydrolase</keyword>
<evidence type="ECO:0000256" key="4">
    <source>
        <dbReference type="ARBA" id="ARBA00023295"/>
    </source>
</evidence>
<evidence type="ECO:0000256" key="6">
    <source>
        <dbReference type="SAM" id="SignalP"/>
    </source>
</evidence>
<dbReference type="Gene3D" id="3.20.20.70">
    <property type="entry name" value="Aldolase class I"/>
    <property type="match status" value="1"/>
</dbReference>
<reference evidence="9" key="1">
    <citation type="journal article" date="2019" name="Int. J. Syst. Evol. Microbiol.">
        <title>The Global Catalogue of Microorganisms (GCM) 10K type strain sequencing project: providing services to taxonomists for standard genome sequencing and annotation.</title>
        <authorList>
            <consortium name="The Broad Institute Genomics Platform"/>
            <consortium name="The Broad Institute Genome Sequencing Center for Infectious Disease"/>
            <person name="Wu L."/>
            <person name="Ma J."/>
        </authorList>
    </citation>
    <scope>NUCLEOTIDE SEQUENCE [LARGE SCALE GENOMIC DNA]</scope>
    <source>
        <strain evidence="9">JCM 16928</strain>
    </source>
</reference>
<evidence type="ECO:0000256" key="5">
    <source>
        <dbReference type="RuleBase" id="RU361168"/>
    </source>
</evidence>
<dbReference type="InterPro" id="IPR013785">
    <property type="entry name" value="Aldolase_TIM"/>
</dbReference>
<dbReference type="EC" id="3.2.1.22" evidence="5"/>
<dbReference type="PANTHER" id="PTHR11452:SF75">
    <property type="entry name" value="ALPHA-GALACTOSIDASE MEL1"/>
    <property type="match status" value="1"/>
</dbReference>
<keyword evidence="9" id="KW-1185">Reference proteome</keyword>
<dbReference type="Gene3D" id="2.60.40.1180">
    <property type="entry name" value="Golgi alpha-mannosidase II"/>
    <property type="match status" value="1"/>
</dbReference>
<dbReference type="SUPFAM" id="SSF51445">
    <property type="entry name" value="(Trans)glycosidases"/>
    <property type="match status" value="1"/>
</dbReference>
<feature type="chain" id="PRO_5047281616" description="Alpha-galactosidase" evidence="6">
    <location>
        <begin position="22"/>
        <end position="630"/>
    </location>
</feature>
<dbReference type="PANTHER" id="PTHR11452">
    <property type="entry name" value="ALPHA-GALACTOSIDASE/ALPHA-N-ACETYLGALACTOSAMINIDASE"/>
    <property type="match status" value="1"/>
</dbReference>
<dbReference type="Pfam" id="PF16499">
    <property type="entry name" value="Melibiase_2"/>
    <property type="match status" value="1"/>
</dbReference>
<comment type="catalytic activity">
    <reaction evidence="5">
        <text>Hydrolysis of terminal, non-reducing alpha-D-galactose residues in alpha-D-galactosides, including galactose oligosaccharides, galactomannans and galactolipids.</text>
        <dbReference type="EC" id="3.2.1.22"/>
    </reaction>
</comment>
<dbReference type="SUPFAM" id="SSF51011">
    <property type="entry name" value="Glycosyl hydrolase domain"/>
    <property type="match status" value="1"/>
</dbReference>
<evidence type="ECO:0000256" key="3">
    <source>
        <dbReference type="ARBA" id="ARBA00022801"/>
    </source>
</evidence>
<keyword evidence="4 5" id="KW-0326">Glycosidase</keyword>
<dbReference type="InterPro" id="IPR017853">
    <property type="entry name" value="GH"/>
</dbReference>
<evidence type="ECO:0000256" key="1">
    <source>
        <dbReference type="ARBA" id="ARBA00009743"/>
    </source>
</evidence>
<comment type="similarity">
    <text evidence="1 5">Belongs to the glycosyl hydrolase 27 family.</text>
</comment>
<dbReference type="InterPro" id="IPR013780">
    <property type="entry name" value="Glyco_hydro_b"/>
</dbReference>
<evidence type="ECO:0000256" key="2">
    <source>
        <dbReference type="ARBA" id="ARBA00022729"/>
    </source>
</evidence>
<sequence length="630" mass="65453">MHPSKRGAAAMAVLMATAVGASVVAGGAAEAVSVPGNIADHTLQATPPMVVRPGSWRETNDTLVRQDADALVSTGLAAKGWKIVAVDDDWMIKSNGQDWDGTQVAPAAQNGRDLNGNFISSPSKYPNGIKATIDYVHSKGLKFGIYNDAGTLTCDGGAGSYGHFTQDADYFASLGVDYIKSDYCYNYDNTSNGWPLTTDHDADIAVAAYREFATAIKAANTKYGTHMVLNASAPAYFNWHSDATGTAAYKKVVTGMQTAAQAWRAGVDTGGTWAASLTQLEQGEGAREFAKAGHTNDLDQLSFGKGTMTRTQEQAQFSMWAMVNSALNLKLKGTAAFSANLVADAGNTDVIAISQDRLGVQGKRISTSADADVYTKPLANGDIAVALLNKNTTTARTISTTGTAVGTSATSFTLKELWTKATSTSTGTISANVPAGSAILYRLTPGTTFTGWTKARNATAISDEDAATAGCFDSACDSYSADKLAAAGVDRGDVLTFGGSAFQWPGVGSGELDNIVAKGQTISHVVGTKLAFLGSSSGGDTSGTLTVNYTDGTTSTATLGFPNWVTANPTAFGCSTAIDAKGRNSQIGPDQPSTHYLVSYCPITVTAGKTIKSFTLPNKPALHIFSVNAS</sequence>
<dbReference type="InterPro" id="IPR041233">
    <property type="entry name" value="Melibiase_C"/>
</dbReference>
<dbReference type="EMBL" id="BAABAA010000001">
    <property type="protein sequence ID" value="GAA3547576.1"/>
    <property type="molecule type" value="Genomic_DNA"/>
</dbReference>
<accession>A0ABP6WAA9</accession>
<evidence type="ECO:0000313" key="8">
    <source>
        <dbReference type="EMBL" id="GAA3547576.1"/>
    </source>
</evidence>
<gene>
    <name evidence="8" type="ORF">GCM10022235_14130</name>
</gene>
<name>A0ABP6WAA9_9ACTN</name>
<organism evidence="8 9">
    <name type="scientific">Kribbella ginsengisoli</name>
    <dbReference type="NCBI Taxonomy" id="363865"/>
    <lineage>
        <taxon>Bacteria</taxon>
        <taxon>Bacillati</taxon>
        <taxon>Actinomycetota</taxon>
        <taxon>Actinomycetes</taxon>
        <taxon>Propionibacteriales</taxon>
        <taxon>Kribbellaceae</taxon>
        <taxon>Kribbella</taxon>
    </lineage>
</organism>
<comment type="caution">
    <text evidence="8">The sequence shown here is derived from an EMBL/GenBank/DDBJ whole genome shotgun (WGS) entry which is preliminary data.</text>
</comment>
<evidence type="ECO:0000259" key="7">
    <source>
        <dbReference type="Pfam" id="PF17801"/>
    </source>
</evidence>
<dbReference type="InterPro" id="IPR002241">
    <property type="entry name" value="Glyco_hydro_27"/>
</dbReference>
<feature type="signal peptide" evidence="6">
    <location>
        <begin position="1"/>
        <end position="21"/>
    </location>
</feature>
<dbReference type="Proteomes" id="UP001501222">
    <property type="component" value="Unassembled WGS sequence"/>
</dbReference>
<feature type="domain" description="Alpha galactosidase C-terminal" evidence="7">
    <location>
        <begin position="370"/>
        <end position="443"/>
    </location>
</feature>
<protein>
    <recommendedName>
        <fullName evidence="5">Alpha-galactosidase</fullName>
        <ecNumber evidence="5">3.2.1.22</ecNumber>
    </recommendedName>
    <alternativeName>
        <fullName evidence="5">Melibiase</fullName>
    </alternativeName>
</protein>
<dbReference type="CDD" id="cd14792">
    <property type="entry name" value="GH27"/>
    <property type="match status" value="1"/>
</dbReference>